<dbReference type="RefSeq" id="XP_022463615.1">
    <property type="nucleotide sequence ID" value="XM_022606972.1"/>
</dbReference>
<dbReference type="HOGENOM" id="CLU_2251603_0_0_1"/>
<dbReference type="Proteomes" id="UP000006310">
    <property type="component" value="Chromosome 3"/>
</dbReference>
<accession>J7S4M4</accession>
<feature type="compositionally biased region" description="Basic and acidic residues" evidence="1">
    <location>
        <begin position="92"/>
        <end position="103"/>
    </location>
</feature>
<dbReference type="EMBL" id="HE978316">
    <property type="protein sequence ID" value="CCK69369.1"/>
    <property type="molecule type" value="Genomic_DNA"/>
</dbReference>
<protein>
    <submittedName>
        <fullName evidence="2">Uncharacterized protein</fullName>
    </submittedName>
</protein>
<evidence type="ECO:0000313" key="3">
    <source>
        <dbReference type="Proteomes" id="UP000006310"/>
    </source>
</evidence>
<organism evidence="2 3">
    <name type="scientific">Huiozyma naganishii (strain ATCC MYA-139 / BCRC 22969 / CBS 8797 / KCTC 17520 / NBRC 10181 / NCYC 3082 / Yp74L-3)</name>
    <name type="common">Yeast</name>
    <name type="synonym">Kazachstania naganishii</name>
    <dbReference type="NCBI Taxonomy" id="1071383"/>
    <lineage>
        <taxon>Eukaryota</taxon>
        <taxon>Fungi</taxon>
        <taxon>Dikarya</taxon>
        <taxon>Ascomycota</taxon>
        <taxon>Saccharomycotina</taxon>
        <taxon>Saccharomycetes</taxon>
        <taxon>Saccharomycetales</taxon>
        <taxon>Saccharomycetaceae</taxon>
        <taxon>Huiozyma</taxon>
    </lineage>
</organism>
<evidence type="ECO:0000313" key="2">
    <source>
        <dbReference type="EMBL" id="CCK69369.1"/>
    </source>
</evidence>
<name>J7S4M4_HUIN7</name>
<dbReference type="AlphaFoldDB" id="J7S4M4"/>
<evidence type="ECO:0000256" key="1">
    <source>
        <dbReference type="SAM" id="MobiDB-lite"/>
    </source>
</evidence>
<dbReference type="KEGG" id="kng:KNAG_0C02580"/>
<dbReference type="OMA" id="NENTHPG"/>
<gene>
    <name evidence="2" type="primary">KNAG0C02580</name>
    <name evidence="2" type="ordered locus">KNAG_0C02580</name>
</gene>
<feature type="region of interest" description="Disordered" evidence="1">
    <location>
        <begin position="72"/>
        <end position="103"/>
    </location>
</feature>
<dbReference type="OrthoDB" id="4061920at2759"/>
<sequence length="103" mass="11721">MLRRNTTHIFNNSKRVPHRVLRSRKSVPQYSDSINLGLGNEYQQEEARFGNFSVLNENTHPGVVYYFIELRNSGDDSSTPGRGNNNNNNNNEGDRSRGSDAHI</sequence>
<dbReference type="GeneID" id="34525049"/>
<keyword evidence="3" id="KW-1185">Reference proteome</keyword>
<reference evidence="2 3" key="1">
    <citation type="journal article" date="2011" name="Proc. Natl. Acad. Sci. U.S.A.">
        <title>Evolutionary erosion of yeast sex chromosomes by mating-type switching accidents.</title>
        <authorList>
            <person name="Gordon J.L."/>
            <person name="Armisen D."/>
            <person name="Proux-Wera E."/>
            <person name="Oheigeartaigh S.S."/>
            <person name="Byrne K.P."/>
            <person name="Wolfe K.H."/>
        </authorList>
    </citation>
    <scope>NUCLEOTIDE SEQUENCE [LARGE SCALE GENOMIC DNA]</scope>
    <source>
        <strain evidence="3">ATCC MYA-139 / BCRC 22969 / CBS 8797 / CCRC 22969 / KCTC 17520 / NBRC 10181 / NCYC 3082</strain>
    </source>
</reference>
<reference evidence="3" key="2">
    <citation type="submission" date="2012-08" db="EMBL/GenBank/DDBJ databases">
        <title>Genome sequence of Kazachstania naganishii.</title>
        <authorList>
            <person name="Gordon J.L."/>
            <person name="Armisen D."/>
            <person name="Proux-Wera E."/>
            <person name="OhEigeartaigh S.S."/>
            <person name="Byrne K.P."/>
            <person name="Wolfe K.H."/>
        </authorList>
    </citation>
    <scope>NUCLEOTIDE SEQUENCE [LARGE SCALE GENOMIC DNA]</scope>
    <source>
        <strain evidence="3">ATCC MYA-139 / BCRC 22969 / CBS 8797 / CCRC 22969 / KCTC 17520 / NBRC 10181 / NCYC 3082</strain>
    </source>
</reference>
<proteinExistence type="predicted"/>
<dbReference type="eggNOG" id="ENOG502SYJH">
    <property type="taxonomic scope" value="Eukaryota"/>
</dbReference>